<name>A0A0F6Y0D0_BRELA</name>
<evidence type="ECO:0000313" key="1">
    <source>
        <dbReference type="EMBL" id="AKF95311.1"/>
    </source>
</evidence>
<organism evidence="1">
    <name type="scientific">Brevibacillus laterosporus</name>
    <name type="common">Bacillus laterosporus</name>
    <dbReference type="NCBI Taxonomy" id="1465"/>
    <lineage>
        <taxon>Bacteria</taxon>
        <taxon>Bacillati</taxon>
        <taxon>Bacillota</taxon>
        <taxon>Bacilli</taxon>
        <taxon>Bacillales</taxon>
        <taxon>Paenibacillaceae</taxon>
        <taxon>Brevibacillus</taxon>
    </lineage>
</organism>
<reference evidence="1" key="1">
    <citation type="submission" date="2015-03" db="EMBL/GenBank/DDBJ databases">
        <title>MIGS Cultured Bacterial/Archaeal sample from Brevibacillus laterosporus.</title>
        <authorList>
            <person name="Zeng D."/>
            <person name="Zhu L."/>
            <person name="Dong G."/>
            <person name="Ye W."/>
            <person name="Ren D."/>
            <person name="Wu L."/>
            <person name="Xu J."/>
            <person name="Li G."/>
            <person name="Guo L."/>
        </authorList>
    </citation>
    <scope>NUCLEOTIDE SEQUENCE</scope>
    <source>
        <strain evidence="1">B9</strain>
        <plasmid evidence="1">unnamed1</plasmid>
    </source>
</reference>
<accession>A0A0F6Y0D0</accession>
<proteinExistence type="predicted"/>
<dbReference type="EMBL" id="CP011075">
    <property type="protein sequence ID" value="AKF95311.1"/>
    <property type="molecule type" value="Genomic_DNA"/>
</dbReference>
<dbReference type="AlphaFoldDB" id="A0A0F6Y0D0"/>
<dbReference type="RefSeq" id="WP_031414336.1">
    <property type="nucleotide sequence ID" value="NZ_CP011075.1"/>
</dbReference>
<dbReference type="Gene3D" id="3.30.1390.10">
    <property type="match status" value="1"/>
</dbReference>
<gene>
    <name evidence="1" type="ORF">EX87_16890</name>
</gene>
<protein>
    <recommendedName>
        <fullName evidence="2">Ribosomal protein L7/L12 C-terminal domain-containing protein</fullName>
    </recommendedName>
</protein>
<sequence>MELAIIMVLVCIVLLLAEKVNRLQNQLKRMDVILQQIAAQVGVTDYSEHTKPNNNVVLNHPVNAKLITLLSEGKQIEAIKEARLVLGLSLKEAKEYVERLKFAY</sequence>
<keyword evidence="1" id="KW-0614">Plasmid</keyword>
<dbReference type="InterPro" id="IPR014719">
    <property type="entry name" value="Ribosomal_bL12_C/ClpS-like"/>
</dbReference>
<evidence type="ECO:0008006" key="2">
    <source>
        <dbReference type="Google" id="ProtNLM"/>
    </source>
</evidence>
<geneLocation type="plasmid" evidence="1">
    <name>unnamed1</name>
</geneLocation>